<evidence type="ECO:0008006" key="3">
    <source>
        <dbReference type="Google" id="ProtNLM"/>
    </source>
</evidence>
<sequence>MLGGCHGTDKLKTPTLEIKICPQCGNEIEIFSTDTEMACDKCGYVVYNDIQSCVKWCKYAKMCVGEELYNKLMNAYSADKPANKES</sequence>
<proteinExistence type="predicted"/>
<keyword evidence="2" id="KW-1185">Reference proteome</keyword>
<dbReference type="Proteomes" id="UP000183995">
    <property type="component" value="Unassembled WGS sequence"/>
</dbReference>
<dbReference type="EMBL" id="FQXV01000015">
    <property type="protein sequence ID" value="SHI20788.1"/>
    <property type="molecule type" value="Genomic_DNA"/>
</dbReference>
<accession>A0A1M5Z9I8</accession>
<gene>
    <name evidence="1" type="ORF">SAMN02745823_03405</name>
</gene>
<dbReference type="SUPFAM" id="SSF57783">
    <property type="entry name" value="Zinc beta-ribbon"/>
    <property type="match status" value="1"/>
</dbReference>
<evidence type="ECO:0000313" key="1">
    <source>
        <dbReference type="EMBL" id="SHI20788.1"/>
    </source>
</evidence>
<organism evidence="1 2">
    <name type="scientific">Sporobacter termitidis DSM 10068</name>
    <dbReference type="NCBI Taxonomy" id="1123282"/>
    <lineage>
        <taxon>Bacteria</taxon>
        <taxon>Bacillati</taxon>
        <taxon>Bacillota</taxon>
        <taxon>Clostridia</taxon>
        <taxon>Eubacteriales</taxon>
        <taxon>Oscillospiraceae</taxon>
        <taxon>Sporobacter</taxon>
    </lineage>
</organism>
<dbReference type="OrthoDB" id="1957518at2"/>
<dbReference type="RefSeq" id="WP_073081746.1">
    <property type="nucleotide sequence ID" value="NZ_FQXV01000015.1"/>
</dbReference>
<protein>
    <recommendedName>
        <fullName evidence="3">Phosphohydrolase</fullName>
    </recommendedName>
</protein>
<name>A0A1M5Z9I8_9FIRM</name>
<evidence type="ECO:0000313" key="2">
    <source>
        <dbReference type="Proteomes" id="UP000183995"/>
    </source>
</evidence>
<dbReference type="STRING" id="1123282.SAMN02745823_03405"/>
<dbReference type="AlphaFoldDB" id="A0A1M5Z9I8"/>
<reference evidence="1 2" key="1">
    <citation type="submission" date="2016-11" db="EMBL/GenBank/DDBJ databases">
        <authorList>
            <person name="Jaros S."/>
            <person name="Januszkiewicz K."/>
            <person name="Wedrychowicz H."/>
        </authorList>
    </citation>
    <scope>NUCLEOTIDE SEQUENCE [LARGE SCALE GENOMIC DNA]</scope>
    <source>
        <strain evidence="1 2">DSM 10068</strain>
    </source>
</reference>